<dbReference type="EMBL" id="JACHEP010000024">
    <property type="protein sequence ID" value="MBB5325931.1"/>
    <property type="molecule type" value="Genomic_DNA"/>
</dbReference>
<comment type="subcellular location">
    <subcellularLocation>
        <location evidence="1">Cell membrane</location>
        <topology evidence="1">Multi-pass membrane protein</topology>
    </subcellularLocation>
</comment>
<evidence type="ECO:0000256" key="1">
    <source>
        <dbReference type="ARBA" id="ARBA00004651"/>
    </source>
</evidence>
<organism evidence="8 9">
    <name type="scientific">Anoxybacteroides tepidamans</name>
    <dbReference type="NCBI Taxonomy" id="265948"/>
    <lineage>
        <taxon>Bacteria</taxon>
        <taxon>Bacillati</taxon>
        <taxon>Bacillota</taxon>
        <taxon>Bacilli</taxon>
        <taxon>Bacillales</taxon>
        <taxon>Anoxybacillaceae</taxon>
        <taxon>Anoxybacteroides</taxon>
    </lineage>
</organism>
<dbReference type="RefSeq" id="WP_009361445.1">
    <property type="nucleotide sequence ID" value="NZ_JACHEP010000024.1"/>
</dbReference>
<evidence type="ECO:0000256" key="2">
    <source>
        <dbReference type="ARBA" id="ARBA00022475"/>
    </source>
</evidence>
<evidence type="ECO:0000256" key="4">
    <source>
        <dbReference type="ARBA" id="ARBA00022989"/>
    </source>
</evidence>
<accession>A0A7W8MX14</accession>
<keyword evidence="2" id="KW-1003">Cell membrane</keyword>
<keyword evidence="5 6" id="KW-0472">Membrane</keyword>
<evidence type="ECO:0000313" key="8">
    <source>
        <dbReference type="EMBL" id="MBB5325931.1"/>
    </source>
</evidence>
<feature type="transmembrane region" description="Helical" evidence="6">
    <location>
        <begin position="340"/>
        <end position="357"/>
    </location>
</feature>
<feature type="transmembrane region" description="Helical" evidence="6">
    <location>
        <begin position="142"/>
        <end position="166"/>
    </location>
</feature>
<feature type="transmembrane region" description="Helical" evidence="6">
    <location>
        <begin position="39"/>
        <end position="63"/>
    </location>
</feature>
<feature type="transmembrane region" description="Helical" evidence="6">
    <location>
        <begin position="259"/>
        <end position="276"/>
    </location>
</feature>
<feature type="transmembrane region" description="Helical" evidence="6">
    <location>
        <begin position="178"/>
        <end position="198"/>
    </location>
</feature>
<dbReference type="PANTHER" id="PTHR34820:SF4">
    <property type="entry name" value="INNER MEMBRANE PROTEIN YEBZ"/>
    <property type="match status" value="1"/>
</dbReference>
<feature type="transmembrane region" description="Helical" evidence="6">
    <location>
        <begin position="307"/>
        <end position="333"/>
    </location>
</feature>
<evidence type="ECO:0000256" key="5">
    <source>
        <dbReference type="ARBA" id="ARBA00023136"/>
    </source>
</evidence>
<evidence type="ECO:0000256" key="3">
    <source>
        <dbReference type="ARBA" id="ARBA00022692"/>
    </source>
</evidence>
<dbReference type="Pfam" id="PF05425">
    <property type="entry name" value="CopD"/>
    <property type="match status" value="1"/>
</dbReference>
<dbReference type="AlphaFoldDB" id="A0A7W8MX14"/>
<evidence type="ECO:0000313" key="9">
    <source>
        <dbReference type="Proteomes" id="UP000520011"/>
    </source>
</evidence>
<feature type="transmembrane region" description="Helical" evidence="6">
    <location>
        <begin position="83"/>
        <end position="104"/>
    </location>
</feature>
<comment type="caution">
    <text evidence="8">The sequence shown here is derived from an EMBL/GenBank/DDBJ whole genome shotgun (WGS) entry which is preliminary data.</text>
</comment>
<keyword evidence="9" id="KW-1185">Reference proteome</keyword>
<keyword evidence="4 6" id="KW-1133">Transmembrane helix</keyword>
<reference evidence="8 9" key="1">
    <citation type="submission" date="2020-08" db="EMBL/GenBank/DDBJ databases">
        <title>Genomic Encyclopedia of Type Strains, Phase IV (KMG-IV): sequencing the most valuable type-strain genomes for metagenomic binning, comparative biology and taxonomic classification.</title>
        <authorList>
            <person name="Goeker M."/>
        </authorList>
    </citation>
    <scope>NUCLEOTIDE SEQUENCE [LARGE SCALE GENOMIC DNA]</scope>
    <source>
        <strain evidence="8 9">DSM 16325</strain>
    </source>
</reference>
<protein>
    <submittedName>
        <fullName evidence="8">Putative copper resistance protein D</fullName>
    </submittedName>
</protein>
<dbReference type="PANTHER" id="PTHR34820">
    <property type="entry name" value="INNER MEMBRANE PROTEIN YEBZ"/>
    <property type="match status" value="1"/>
</dbReference>
<dbReference type="GO" id="GO:0005886">
    <property type="term" value="C:plasma membrane"/>
    <property type="evidence" value="ECO:0007669"/>
    <property type="project" value="UniProtKB-SubCell"/>
</dbReference>
<dbReference type="GO" id="GO:0006825">
    <property type="term" value="P:copper ion transport"/>
    <property type="evidence" value="ECO:0007669"/>
    <property type="project" value="InterPro"/>
</dbReference>
<dbReference type="InterPro" id="IPR032694">
    <property type="entry name" value="CopC/D"/>
</dbReference>
<feature type="transmembrane region" description="Helical" evidence="6">
    <location>
        <begin position="7"/>
        <end position="27"/>
    </location>
</feature>
<gene>
    <name evidence="8" type="ORF">HNQ34_003037</name>
</gene>
<evidence type="ECO:0000259" key="7">
    <source>
        <dbReference type="Pfam" id="PF05425"/>
    </source>
</evidence>
<dbReference type="InterPro" id="IPR008457">
    <property type="entry name" value="Cu-R_CopD_dom"/>
</dbReference>
<evidence type="ECO:0000256" key="6">
    <source>
        <dbReference type="SAM" id="Phobius"/>
    </source>
</evidence>
<feature type="domain" description="Copper resistance protein D" evidence="7">
    <location>
        <begin position="174"/>
        <end position="270"/>
    </location>
</feature>
<name>A0A7W8MX14_9BACL</name>
<proteinExistence type="predicted"/>
<feature type="transmembrane region" description="Helical" evidence="6">
    <location>
        <begin position="218"/>
        <end position="238"/>
    </location>
</feature>
<dbReference type="Proteomes" id="UP000520011">
    <property type="component" value="Unassembled WGS sequence"/>
</dbReference>
<feature type="transmembrane region" description="Helical" evidence="6">
    <location>
        <begin position="111"/>
        <end position="130"/>
    </location>
</feature>
<keyword evidence="3 6" id="KW-0812">Transmembrane</keyword>
<sequence length="362" mass="40564">MIYLSELLLYVCFCIVVGNQLLAFVPADKRPMVAVPNWLINLCIIGIALLSFSPVLTVTLTFAKEYNEGFWTIFKGILMDFNIGHAWLVTWFLCLILLLLRILNKIANDPIFEYMGAFLTFTLILAFGWASHCMASYGLKGFIPHAIHFLSVTVWIGILIVVGWFSKNRDNWLKFLKWFSPIAFICVVASISAGFFLMNLLVPDYVNSWIVPYGQALLIKHLLIIPLLTFAFINGVLVRRTLKINPNFNPIPWARAESMVALLVFTAMAVMGQQSTPENIAAIIKFEKPSWLFESFYQGNVELNTSIAVGINATSVALMIAAIIFLLGMVILFRKKANSVVVTVCGLLFVVVSYVAIMKSIL</sequence>